<feature type="compositionally biased region" description="Polar residues" evidence="2">
    <location>
        <begin position="582"/>
        <end position="596"/>
    </location>
</feature>
<dbReference type="EMBL" id="ML210214">
    <property type="protein sequence ID" value="TFK23701.1"/>
    <property type="molecule type" value="Genomic_DNA"/>
</dbReference>
<sequence>MTRYSQGSMRNPIDKDDSDSRSFISGSSSSRSSSSSTLSHSTDDSSSTATYTTRSNSHMRDSRYSGSTDRTGSSSKGRSSTSSIAQAEIRELEDMIFKFRDQLENHKQRADAQEQRANMAERHCKELAEHLKKMNDARLVAQQEANKANEELRLYKLQLEYAQREIYRAQEVMGEVDKQRYDAEKQASEARARARRLNEELIVEQARRQGRQQGLQEGLQRGRTLTGPDAARPMAGDRSSYLDRASFMEDDDNDDYGDARTLSSGSSRTRSVLSSRPQSISTVGGDTEPVPSPPPPASPSPPPVPIPQPRTASEAHPERTPSLYRSELPPNTNYFQPSRPHSRAPSISQPNLPPGTNYYPSPLPHSRAASISQPMDRPPDEHYYEQDYRPRSRAGSIAQSDIRPPSFRNPSPTPRMMPVQIPPDNLIPVLDPDGKVRLPPPYEFNKVPTNQGRSSPIQFSQSSLDRQPQRQYSLDTASTTISQFEITRDVPPQAAITPALSIINEINSRGATPNSMGFQAPELGHQRSMSAISGGSNQDMPFRAGSALGSILEVNRDRMSAHTRSPAGSIARSLHSDRPPSVRSTSGLSKQGSSVKETPINISVLPPVSLTLLSRSEEP</sequence>
<evidence type="ECO:0000256" key="2">
    <source>
        <dbReference type="SAM" id="MobiDB-lite"/>
    </source>
</evidence>
<dbReference type="STRING" id="230819.A0A5C3KT06"/>
<feature type="compositionally biased region" description="Pro residues" evidence="2">
    <location>
        <begin position="290"/>
        <end position="308"/>
    </location>
</feature>
<feature type="compositionally biased region" description="Low complexity" evidence="2">
    <location>
        <begin position="21"/>
        <end position="56"/>
    </location>
</feature>
<feature type="compositionally biased region" description="Low complexity" evidence="2">
    <location>
        <begin position="260"/>
        <end position="276"/>
    </location>
</feature>
<evidence type="ECO:0000313" key="4">
    <source>
        <dbReference type="Proteomes" id="UP000307440"/>
    </source>
</evidence>
<feature type="compositionally biased region" description="Basic and acidic residues" evidence="2">
    <location>
        <begin position="377"/>
        <end position="390"/>
    </location>
</feature>
<feature type="region of interest" description="Disordered" evidence="2">
    <location>
        <begin position="1"/>
        <end position="87"/>
    </location>
</feature>
<name>A0A5C3KT06_COPMA</name>
<evidence type="ECO:0000313" key="3">
    <source>
        <dbReference type="EMBL" id="TFK23701.1"/>
    </source>
</evidence>
<feature type="compositionally biased region" description="Low complexity" evidence="2">
    <location>
        <begin position="211"/>
        <end position="223"/>
    </location>
</feature>
<feature type="coiled-coil region" evidence="1">
    <location>
        <begin position="89"/>
        <end position="207"/>
    </location>
</feature>
<feature type="region of interest" description="Disordered" evidence="2">
    <location>
        <begin position="207"/>
        <end position="471"/>
    </location>
</feature>
<feature type="region of interest" description="Disordered" evidence="2">
    <location>
        <begin position="559"/>
        <end position="601"/>
    </location>
</feature>
<evidence type="ECO:0000256" key="1">
    <source>
        <dbReference type="SAM" id="Coils"/>
    </source>
</evidence>
<dbReference type="OrthoDB" id="3008370at2759"/>
<proteinExistence type="predicted"/>
<reference evidence="3 4" key="1">
    <citation type="journal article" date="2019" name="Nat. Ecol. Evol.">
        <title>Megaphylogeny resolves global patterns of mushroom evolution.</title>
        <authorList>
            <person name="Varga T."/>
            <person name="Krizsan K."/>
            <person name="Foldi C."/>
            <person name="Dima B."/>
            <person name="Sanchez-Garcia M."/>
            <person name="Sanchez-Ramirez S."/>
            <person name="Szollosi G.J."/>
            <person name="Szarkandi J.G."/>
            <person name="Papp V."/>
            <person name="Albert L."/>
            <person name="Andreopoulos W."/>
            <person name="Angelini C."/>
            <person name="Antonin V."/>
            <person name="Barry K.W."/>
            <person name="Bougher N.L."/>
            <person name="Buchanan P."/>
            <person name="Buyck B."/>
            <person name="Bense V."/>
            <person name="Catcheside P."/>
            <person name="Chovatia M."/>
            <person name="Cooper J."/>
            <person name="Damon W."/>
            <person name="Desjardin D."/>
            <person name="Finy P."/>
            <person name="Geml J."/>
            <person name="Haridas S."/>
            <person name="Hughes K."/>
            <person name="Justo A."/>
            <person name="Karasinski D."/>
            <person name="Kautmanova I."/>
            <person name="Kiss B."/>
            <person name="Kocsube S."/>
            <person name="Kotiranta H."/>
            <person name="LaButti K.M."/>
            <person name="Lechner B.E."/>
            <person name="Liimatainen K."/>
            <person name="Lipzen A."/>
            <person name="Lukacs Z."/>
            <person name="Mihaltcheva S."/>
            <person name="Morgado L.N."/>
            <person name="Niskanen T."/>
            <person name="Noordeloos M.E."/>
            <person name="Ohm R.A."/>
            <person name="Ortiz-Santana B."/>
            <person name="Ovrebo C."/>
            <person name="Racz N."/>
            <person name="Riley R."/>
            <person name="Savchenko A."/>
            <person name="Shiryaev A."/>
            <person name="Soop K."/>
            <person name="Spirin V."/>
            <person name="Szebenyi C."/>
            <person name="Tomsovsky M."/>
            <person name="Tulloss R.E."/>
            <person name="Uehling J."/>
            <person name="Grigoriev I.V."/>
            <person name="Vagvolgyi C."/>
            <person name="Papp T."/>
            <person name="Martin F.M."/>
            <person name="Miettinen O."/>
            <person name="Hibbett D.S."/>
            <person name="Nagy L.G."/>
        </authorList>
    </citation>
    <scope>NUCLEOTIDE SEQUENCE [LARGE SCALE GENOMIC DNA]</scope>
    <source>
        <strain evidence="3 4">CBS 121175</strain>
    </source>
</reference>
<feature type="compositionally biased region" description="Polar residues" evidence="2">
    <location>
        <begin position="447"/>
        <end position="471"/>
    </location>
</feature>
<feature type="compositionally biased region" description="Low complexity" evidence="2">
    <location>
        <begin position="64"/>
        <end position="83"/>
    </location>
</feature>
<gene>
    <name evidence="3" type="ORF">FA15DRAFT_452192</name>
</gene>
<dbReference type="AlphaFoldDB" id="A0A5C3KT06"/>
<protein>
    <submittedName>
        <fullName evidence="3">Uncharacterized protein</fullName>
    </submittedName>
</protein>
<keyword evidence="1" id="KW-0175">Coiled coil</keyword>
<keyword evidence="4" id="KW-1185">Reference proteome</keyword>
<accession>A0A5C3KT06</accession>
<dbReference type="Proteomes" id="UP000307440">
    <property type="component" value="Unassembled WGS sequence"/>
</dbReference>
<organism evidence="3 4">
    <name type="scientific">Coprinopsis marcescibilis</name>
    <name type="common">Agaric fungus</name>
    <name type="synonym">Psathyrella marcescibilis</name>
    <dbReference type="NCBI Taxonomy" id="230819"/>
    <lineage>
        <taxon>Eukaryota</taxon>
        <taxon>Fungi</taxon>
        <taxon>Dikarya</taxon>
        <taxon>Basidiomycota</taxon>
        <taxon>Agaricomycotina</taxon>
        <taxon>Agaricomycetes</taxon>
        <taxon>Agaricomycetidae</taxon>
        <taxon>Agaricales</taxon>
        <taxon>Agaricineae</taxon>
        <taxon>Psathyrellaceae</taxon>
        <taxon>Coprinopsis</taxon>
    </lineage>
</organism>